<feature type="chain" id="PRO_5009581825" description="26 kDa periplasmic immunogenic protein" evidence="1">
    <location>
        <begin position="24"/>
        <end position="263"/>
    </location>
</feature>
<evidence type="ECO:0000256" key="1">
    <source>
        <dbReference type="SAM" id="SignalP"/>
    </source>
</evidence>
<dbReference type="EMBL" id="MHJG01000002">
    <property type="protein sequence ID" value="OGY64606.1"/>
    <property type="molecule type" value="Genomic_DNA"/>
</dbReference>
<dbReference type="Proteomes" id="UP000177960">
    <property type="component" value="Unassembled WGS sequence"/>
</dbReference>
<evidence type="ECO:0008006" key="4">
    <source>
        <dbReference type="Google" id="ProtNLM"/>
    </source>
</evidence>
<evidence type="ECO:0000313" key="3">
    <source>
        <dbReference type="Proteomes" id="UP000177960"/>
    </source>
</evidence>
<dbReference type="Pfam" id="PF04402">
    <property type="entry name" value="SIMPL"/>
    <property type="match status" value="1"/>
</dbReference>
<dbReference type="InterPro" id="IPR007497">
    <property type="entry name" value="SIMPL/DUF541"/>
</dbReference>
<dbReference type="InterPro" id="IPR052022">
    <property type="entry name" value="26kDa_periplasmic_antigen"/>
</dbReference>
<sequence length="263" mass="28338">MDTKYKNYLFIAATAALAAFAVAAVSFAVAYYRSVEPSSFRSFSVSGDGKAIAIPDVAQFTFSVLVQGGKDIAALQKENTEKTNKIISFIKESGVEKKDIQTQNYNLEPRYQYFSCPNGLIFSGGQSRPCPPPEIVGYSVNQTVLVKIRDFEKIGILLSGAVENGANSVSNLSFAVDDPTEVQNQARAEAIQKAKVKAMSIAKAGGFRLGRLLSISEGGFYPQAYRFETLKADVGAPASLPSPTIEPGSEEVSVNVTMSYEIK</sequence>
<dbReference type="AlphaFoldDB" id="A0A1G1ZKF2"/>
<dbReference type="STRING" id="1798404.A3B92_00530"/>
<protein>
    <recommendedName>
        <fullName evidence="4">26 kDa periplasmic immunogenic protein</fullName>
    </recommendedName>
</protein>
<gene>
    <name evidence="2" type="ORF">A3B92_00530</name>
</gene>
<keyword evidence="1" id="KW-0732">Signal</keyword>
<proteinExistence type="predicted"/>
<dbReference type="Gene3D" id="3.30.70.2970">
    <property type="entry name" value="Protein of unknown function (DUF541), domain 2"/>
    <property type="match status" value="1"/>
</dbReference>
<evidence type="ECO:0000313" key="2">
    <source>
        <dbReference type="EMBL" id="OGY64606.1"/>
    </source>
</evidence>
<accession>A0A1G1ZKF2</accession>
<organism evidence="2 3">
    <name type="scientific">Candidatus Harrisonbacteria bacterium RIFCSPHIGHO2_02_FULL_42_16</name>
    <dbReference type="NCBI Taxonomy" id="1798404"/>
    <lineage>
        <taxon>Bacteria</taxon>
        <taxon>Candidatus Harrisoniibacteriota</taxon>
    </lineage>
</organism>
<name>A0A1G1ZKF2_9BACT</name>
<reference evidence="2 3" key="1">
    <citation type="journal article" date="2016" name="Nat. Commun.">
        <title>Thousands of microbial genomes shed light on interconnected biogeochemical processes in an aquifer system.</title>
        <authorList>
            <person name="Anantharaman K."/>
            <person name="Brown C.T."/>
            <person name="Hug L.A."/>
            <person name="Sharon I."/>
            <person name="Castelle C.J."/>
            <person name="Probst A.J."/>
            <person name="Thomas B.C."/>
            <person name="Singh A."/>
            <person name="Wilkins M.J."/>
            <person name="Karaoz U."/>
            <person name="Brodie E.L."/>
            <person name="Williams K.H."/>
            <person name="Hubbard S.S."/>
            <person name="Banfield J.F."/>
        </authorList>
    </citation>
    <scope>NUCLEOTIDE SEQUENCE [LARGE SCALE GENOMIC DNA]</scope>
</reference>
<comment type="caution">
    <text evidence="2">The sequence shown here is derived from an EMBL/GenBank/DDBJ whole genome shotgun (WGS) entry which is preliminary data.</text>
</comment>
<dbReference type="GO" id="GO:0006974">
    <property type="term" value="P:DNA damage response"/>
    <property type="evidence" value="ECO:0007669"/>
    <property type="project" value="TreeGrafter"/>
</dbReference>
<feature type="signal peptide" evidence="1">
    <location>
        <begin position="1"/>
        <end position="23"/>
    </location>
</feature>
<dbReference type="PANTHER" id="PTHR34387:SF1">
    <property type="entry name" value="PERIPLASMIC IMMUNOGENIC PROTEIN"/>
    <property type="match status" value="1"/>
</dbReference>
<dbReference type="Gene3D" id="3.30.110.170">
    <property type="entry name" value="Protein of unknown function (DUF541), domain 1"/>
    <property type="match status" value="1"/>
</dbReference>
<dbReference type="PANTHER" id="PTHR34387">
    <property type="entry name" value="SLR1258 PROTEIN"/>
    <property type="match status" value="1"/>
</dbReference>